<organism evidence="7">
    <name type="scientific">gut metagenome</name>
    <dbReference type="NCBI Taxonomy" id="749906"/>
    <lineage>
        <taxon>unclassified sequences</taxon>
        <taxon>metagenomes</taxon>
        <taxon>organismal metagenomes</taxon>
    </lineage>
</organism>
<name>J9GVX1_9ZZZZ</name>
<proteinExistence type="predicted"/>
<dbReference type="InterPro" id="IPR011545">
    <property type="entry name" value="DEAD/DEAH_box_helicase_dom"/>
</dbReference>
<comment type="caution">
    <text evidence="7">The sequence shown here is derived from an EMBL/GenBank/DDBJ whole genome shotgun (WGS) entry which is preliminary data.</text>
</comment>
<dbReference type="Pfam" id="PF00270">
    <property type="entry name" value="DEAD"/>
    <property type="match status" value="1"/>
</dbReference>
<dbReference type="InterPro" id="IPR050079">
    <property type="entry name" value="DEAD_box_RNA_helicase"/>
</dbReference>
<dbReference type="InterPro" id="IPR027417">
    <property type="entry name" value="P-loop_NTPase"/>
</dbReference>
<dbReference type="GO" id="GO:0003724">
    <property type="term" value="F:RNA helicase activity"/>
    <property type="evidence" value="ECO:0007669"/>
    <property type="project" value="TreeGrafter"/>
</dbReference>
<evidence type="ECO:0000256" key="3">
    <source>
        <dbReference type="ARBA" id="ARBA00022806"/>
    </source>
</evidence>
<gene>
    <name evidence="7" type="ORF">EVA_07157</name>
</gene>
<feature type="non-terminal residue" evidence="7">
    <location>
        <position position="414"/>
    </location>
</feature>
<feature type="domain" description="Helicase C-terminal" evidence="6">
    <location>
        <begin position="202"/>
        <end position="351"/>
    </location>
</feature>
<sequence>MHKTCQNYKNVILLSPTGSGKTLAYLVPTLQRINPEKDMVQCTVILPSRELAIQSEEVLLRMKTGIRSISLYGGRPTMEEHRKLRDIRPQLVFATPGRLLDHLNKGNINPFSITTLVIDEFDKCLELGFLEDMQRITSHLKGVDSCLLTSATDMEEIPAFLKIANPKSARETEKLNFINEGDLSDRLKITKVPSPRKDKLETLGKLLTHLAGAPTIVFVTHRESVERIGNYLQREGFTVSCYHGGMEQDFRERALYKFRSGCTNIMVATDLAARGLDIPETRAIIHYHLPTTEDSFIHRSGRTARWDAEGECFLLLGPEETLPDFAQAEDLLDVESLPIRPTQPIWTTLYIGRGKKDKLSKMDIVGFLCKKGGLKANEIGRIDVNPHFAYAAVSSARMKTLIRNIAGEKIKGMK</sequence>
<dbReference type="AlphaFoldDB" id="J9GVX1"/>
<dbReference type="PROSITE" id="PS51192">
    <property type="entry name" value="HELICASE_ATP_BIND_1"/>
    <property type="match status" value="1"/>
</dbReference>
<dbReference type="SMART" id="SM00490">
    <property type="entry name" value="HELICc"/>
    <property type="match status" value="1"/>
</dbReference>
<dbReference type="InterPro" id="IPR014001">
    <property type="entry name" value="Helicase_ATP-bd"/>
</dbReference>
<dbReference type="PANTHER" id="PTHR47959">
    <property type="entry name" value="ATP-DEPENDENT RNA HELICASE RHLE-RELATED"/>
    <property type="match status" value="1"/>
</dbReference>
<protein>
    <submittedName>
        <fullName evidence="7">DEAD/DEAH box helicase domain-containing protein</fullName>
    </submittedName>
</protein>
<dbReference type="CDD" id="cd12252">
    <property type="entry name" value="RRM_DbpA"/>
    <property type="match status" value="1"/>
</dbReference>
<evidence type="ECO:0000256" key="1">
    <source>
        <dbReference type="ARBA" id="ARBA00022741"/>
    </source>
</evidence>
<dbReference type="InterPro" id="IPR005580">
    <property type="entry name" value="DbpA/CsdA_RNA-bd_dom"/>
</dbReference>
<evidence type="ECO:0000313" key="7">
    <source>
        <dbReference type="EMBL" id="EJX04735.1"/>
    </source>
</evidence>
<dbReference type="Pfam" id="PF00271">
    <property type="entry name" value="Helicase_C"/>
    <property type="match status" value="1"/>
</dbReference>
<dbReference type="PANTHER" id="PTHR47959:SF1">
    <property type="entry name" value="ATP-DEPENDENT RNA HELICASE DBPA"/>
    <property type="match status" value="1"/>
</dbReference>
<reference evidence="7" key="1">
    <citation type="journal article" date="2012" name="PLoS ONE">
        <title>Gene sets for utilization of primary and secondary nutrition supplies in the distal gut of endangered iberian lynx.</title>
        <authorList>
            <person name="Alcaide M."/>
            <person name="Messina E."/>
            <person name="Richter M."/>
            <person name="Bargiela R."/>
            <person name="Peplies J."/>
            <person name="Huws S.A."/>
            <person name="Newbold C.J."/>
            <person name="Golyshin P.N."/>
            <person name="Simon M.A."/>
            <person name="Lopez G."/>
            <person name="Yakimov M.M."/>
            <person name="Ferrer M."/>
        </authorList>
    </citation>
    <scope>NUCLEOTIDE SEQUENCE</scope>
</reference>
<evidence type="ECO:0000256" key="2">
    <source>
        <dbReference type="ARBA" id="ARBA00022801"/>
    </source>
</evidence>
<dbReference type="Gene3D" id="3.30.70.330">
    <property type="match status" value="1"/>
</dbReference>
<keyword evidence="2" id="KW-0378">Hydrolase</keyword>
<dbReference type="PROSITE" id="PS51194">
    <property type="entry name" value="HELICASE_CTER"/>
    <property type="match status" value="1"/>
</dbReference>
<evidence type="ECO:0000259" key="5">
    <source>
        <dbReference type="PROSITE" id="PS51192"/>
    </source>
</evidence>
<dbReference type="Gene3D" id="3.40.50.300">
    <property type="entry name" value="P-loop containing nucleotide triphosphate hydrolases"/>
    <property type="match status" value="2"/>
</dbReference>
<dbReference type="CDD" id="cd00268">
    <property type="entry name" value="DEADc"/>
    <property type="match status" value="1"/>
</dbReference>
<keyword evidence="1" id="KW-0547">Nucleotide-binding</keyword>
<dbReference type="SMART" id="SM00487">
    <property type="entry name" value="DEXDc"/>
    <property type="match status" value="1"/>
</dbReference>
<dbReference type="InterPro" id="IPR044742">
    <property type="entry name" value="DEAD/DEAH_RhlB"/>
</dbReference>
<dbReference type="GO" id="GO:0005829">
    <property type="term" value="C:cytosol"/>
    <property type="evidence" value="ECO:0007669"/>
    <property type="project" value="TreeGrafter"/>
</dbReference>
<evidence type="ECO:0000259" key="6">
    <source>
        <dbReference type="PROSITE" id="PS51194"/>
    </source>
</evidence>
<dbReference type="InterPro" id="IPR012677">
    <property type="entry name" value="Nucleotide-bd_a/b_plait_sf"/>
</dbReference>
<dbReference type="Pfam" id="PF03880">
    <property type="entry name" value="DbpA"/>
    <property type="match status" value="1"/>
</dbReference>
<feature type="domain" description="Helicase ATP-binding" evidence="5">
    <location>
        <begin position="2"/>
        <end position="171"/>
    </location>
</feature>
<evidence type="ECO:0000256" key="4">
    <source>
        <dbReference type="ARBA" id="ARBA00022840"/>
    </source>
</evidence>
<keyword evidence="3 7" id="KW-0347">Helicase</keyword>
<dbReference type="CDD" id="cd18787">
    <property type="entry name" value="SF2_C_DEAD"/>
    <property type="match status" value="1"/>
</dbReference>
<dbReference type="EMBL" id="AMCI01001704">
    <property type="protein sequence ID" value="EJX04735.1"/>
    <property type="molecule type" value="Genomic_DNA"/>
</dbReference>
<dbReference type="GO" id="GO:0003676">
    <property type="term" value="F:nucleic acid binding"/>
    <property type="evidence" value="ECO:0007669"/>
    <property type="project" value="InterPro"/>
</dbReference>
<keyword evidence="4" id="KW-0067">ATP-binding</keyword>
<accession>J9GVX1</accession>
<dbReference type="GO" id="GO:0016787">
    <property type="term" value="F:hydrolase activity"/>
    <property type="evidence" value="ECO:0007669"/>
    <property type="project" value="UniProtKB-KW"/>
</dbReference>
<dbReference type="InterPro" id="IPR001650">
    <property type="entry name" value="Helicase_C-like"/>
</dbReference>
<dbReference type="GO" id="GO:0005524">
    <property type="term" value="F:ATP binding"/>
    <property type="evidence" value="ECO:0007669"/>
    <property type="project" value="UniProtKB-KW"/>
</dbReference>
<dbReference type="SUPFAM" id="SSF52540">
    <property type="entry name" value="P-loop containing nucleoside triphosphate hydrolases"/>
    <property type="match status" value="1"/>
</dbReference>